<accession>A0AAV4XY39</accession>
<sequence length="74" mass="7666">MQCACEKRQQCSLKSVGGECDVPIPVGEGDARRLAAAQMLLPSPTEGNVTAPEAPTASIPVQPPRPGAPLRTVD</sequence>
<feature type="region of interest" description="Disordered" evidence="1">
    <location>
        <begin position="43"/>
        <end position="74"/>
    </location>
</feature>
<organism evidence="2 3">
    <name type="scientific">Caerostris extrusa</name>
    <name type="common">Bark spider</name>
    <name type="synonym">Caerostris bankana</name>
    <dbReference type="NCBI Taxonomy" id="172846"/>
    <lineage>
        <taxon>Eukaryota</taxon>
        <taxon>Metazoa</taxon>
        <taxon>Ecdysozoa</taxon>
        <taxon>Arthropoda</taxon>
        <taxon>Chelicerata</taxon>
        <taxon>Arachnida</taxon>
        <taxon>Araneae</taxon>
        <taxon>Araneomorphae</taxon>
        <taxon>Entelegynae</taxon>
        <taxon>Araneoidea</taxon>
        <taxon>Araneidae</taxon>
        <taxon>Caerostris</taxon>
    </lineage>
</organism>
<evidence type="ECO:0000313" key="3">
    <source>
        <dbReference type="Proteomes" id="UP001054945"/>
    </source>
</evidence>
<evidence type="ECO:0000313" key="2">
    <source>
        <dbReference type="EMBL" id="GIY98745.1"/>
    </source>
</evidence>
<reference evidence="2 3" key="1">
    <citation type="submission" date="2021-06" db="EMBL/GenBank/DDBJ databases">
        <title>Caerostris extrusa draft genome.</title>
        <authorList>
            <person name="Kono N."/>
            <person name="Arakawa K."/>
        </authorList>
    </citation>
    <scope>NUCLEOTIDE SEQUENCE [LARGE SCALE GENOMIC DNA]</scope>
</reference>
<protein>
    <submittedName>
        <fullName evidence="2">Uncharacterized protein</fullName>
    </submittedName>
</protein>
<dbReference type="EMBL" id="BPLR01018332">
    <property type="protein sequence ID" value="GIY98745.1"/>
    <property type="molecule type" value="Genomic_DNA"/>
</dbReference>
<comment type="caution">
    <text evidence="2">The sequence shown here is derived from an EMBL/GenBank/DDBJ whole genome shotgun (WGS) entry which is preliminary data.</text>
</comment>
<gene>
    <name evidence="2" type="ORF">CEXT_742221</name>
</gene>
<name>A0AAV4XY39_CAEEX</name>
<dbReference type="AlphaFoldDB" id="A0AAV4XY39"/>
<evidence type="ECO:0000256" key="1">
    <source>
        <dbReference type="SAM" id="MobiDB-lite"/>
    </source>
</evidence>
<proteinExistence type="predicted"/>
<keyword evidence="3" id="KW-1185">Reference proteome</keyword>
<dbReference type="Proteomes" id="UP001054945">
    <property type="component" value="Unassembled WGS sequence"/>
</dbReference>